<comment type="similarity">
    <text evidence="1">Belongs to the CutA family.</text>
</comment>
<accession>T1GD97</accession>
<dbReference type="EnsemblMetazoa" id="MESCA001279-RA">
    <property type="protein sequence ID" value="MESCA001279-PA"/>
    <property type="gene ID" value="MESCA001279"/>
</dbReference>
<dbReference type="Pfam" id="PF03091">
    <property type="entry name" value="CutA1"/>
    <property type="match status" value="1"/>
</dbReference>
<dbReference type="AlphaFoldDB" id="T1GD97"/>
<dbReference type="PANTHER" id="PTHR23419:SF8">
    <property type="entry name" value="FI09726P"/>
    <property type="match status" value="1"/>
</dbReference>
<dbReference type="OMA" id="MTIYHEE"/>
<dbReference type="HOGENOM" id="CLU_098807_1_1_1"/>
<keyword evidence="3" id="KW-1185">Reference proteome</keyword>
<proteinExistence type="inferred from homology"/>
<dbReference type="Proteomes" id="UP000015102">
    <property type="component" value="Unassembled WGS sequence"/>
</dbReference>
<dbReference type="STRING" id="36166.T1GD97"/>
<dbReference type="PANTHER" id="PTHR23419">
    <property type="entry name" value="DIVALENT CATION TOLERANCE CUTA-RELATED"/>
    <property type="match status" value="1"/>
</dbReference>
<dbReference type="EMBL" id="CAQQ02392211">
    <property type="status" value="NOT_ANNOTATED_CDS"/>
    <property type="molecule type" value="Genomic_DNA"/>
</dbReference>
<reference evidence="2" key="2">
    <citation type="submission" date="2015-06" db="UniProtKB">
        <authorList>
            <consortium name="EnsemblMetazoa"/>
        </authorList>
    </citation>
    <scope>IDENTIFICATION</scope>
</reference>
<sequence>MKLLRTFIFGASILSIQSYSRIFAKMSSTCPATASYEKNSSSIAYVTMPNNDAAKALAHKIVGHKLAACVNVIPGITSIYSWEGKIDEDNEVLMMIKTRTSRVQDLIKFVKESHPYSVAEVI</sequence>
<reference evidence="3" key="1">
    <citation type="submission" date="2013-02" db="EMBL/GenBank/DDBJ databases">
        <authorList>
            <person name="Hughes D."/>
        </authorList>
    </citation>
    <scope>NUCLEOTIDE SEQUENCE</scope>
    <source>
        <strain>Durham</strain>
        <strain evidence="3">NC isolate 2 -- Noor lab</strain>
    </source>
</reference>
<dbReference type="SUPFAM" id="SSF54913">
    <property type="entry name" value="GlnB-like"/>
    <property type="match status" value="1"/>
</dbReference>
<dbReference type="InterPro" id="IPR015867">
    <property type="entry name" value="N-reg_PII/ATP_PRibTrfase_C"/>
</dbReference>
<evidence type="ECO:0008006" key="4">
    <source>
        <dbReference type="Google" id="ProtNLM"/>
    </source>
</evidence>
<dbReference type="InterPro" id="IPR004323">
    <property type="entry name" value="Ion_tolerance_CutA"/>
</dbReference>
<dbReference type="InterPro" id="IPR011322">
    <property type="entry name" value="N-reg_PII-like_a/b"/>
</dbReference>
<name>T1GD97_MEGSC</name>
<evidence type="ECO:0000256" key="1">
    <source>
        <dbReference type="ARBA" id="ARBA00010169"/>
    </source>
</evidence>
<dbReference type="GO" id="GO:0010038">
    <property type="term" value="P:response to metal ion"/>
    <property type="evidence" value="ECO:0007669"/>
    <property type="project" value="InterPro"/>
</dbReference>
<protein>
    <recommendedName>
        <fullName evidence="4">CutA1 divalent ion tolerance protein</fullName>
    </recommendedName>
</protein>
<dbReference type="Gene3D" id="3.30.70.120">
    <property type="match status" value="1"/>
</dbReference>
<organism evidence="2 3">
    <name type="scientific">Megaselia scalaris</name>
    <name type="common">Humpbacked fly</name>
    <name type="synonym">Phora scalaris</name>
    <dbReference type="NCBI Taxonomy" id="36166"/>
    <lineage>
        <taxon>Eukaryota</taxon>
        <taxon>Metazoa</taxon>
        <taxon>Ecdysozoa</taxon>
        <taxon>Arthropoda</taxon>
        <taxon>Hexapoda</taxon>
        <taxon>Insecta</taxon>
        <taxon>Pterygota</taxon>
        <taxon>Neoptera</taxon>
        <taxon>Endopterygota</taxon>
        <taxon>Diptera</taxon>
        <taxon>Brachycera</taxon>
        <taxon>Muscomorpha</taxon>
        <taxon>Platypezoidea</taxon>
        <taxon>Phoridae</taxon>
        <taxon>Megaseliini</taxon>
        <taxon>Megaselia</taxon>
    </lineage>
</organism>
<dbReference type="GO" id="GO:0005507">
    <property type="term" value="F:copper ion binding"/>
    <property type="evidence" value="ECO:0007669"/>
    <property type="project" value="TreeGrafter"/>
</dbReference>
<evidence type="ECO:0000313" key="2">
    <source>
        <dbReference type="EnsemblMetazoa" id="MESCA001279-PA"/>
    </source>
</evidence>
<evidence type="ECO:0000313" key="3">
    <source>
        <dbReference type="Proteomes" id="UP000015102"/>
    </source>
</evidence>